<dbReference type="EMBL" id="CENE01000014">
    <property type="protein sequence ID" value="CEQ41485.1"/>
    <property type="molecule type" value="Genomic_DNA"/>
</dbReference>
<feature type="transmembrane region" description="Helical" evidence="10">
    <location>
        <begin position="42"/>
        <end position="62"/>
    </location>
</feature>
<sequence>MLAAFCSFVEAVLYRASAVHLSSHVGRYVLWTSMFSAAMYSAGTSFLPSTFALYFVILGTAASLSPVQKGWKRIAFGTAAYAVAGIVGWPFAVLLGVPMILEQLFVRGTLEKVQPGQSAAWAQQRARSLFIALAIGATVAIPVVFVDSIAYQKLAIVPLNIIRYNLFPAPGAGPELYGTEPWYFYILNGLLGFNLLFPLAFLSIPFIYITTIVDPKRFGDSRDRTAGQTSPAVSLAIRLAPAYLYIAVLMLQKHKEERFLYPAYGHIILSAAVSIYLARGWLEQAFIKVTKSPYRATRTGLFSHCTRAVIVLSCIVSFARISAIQNYYHAPFNVYHHFQTYELTRLALAHHPNLAPAVDPSLPHKEFALALDKDQAISLAPLAEQNLRLCLGKEWHRFPSSWLVPDEVETRFIQSEFKGILPKPWEEPGEGKGLFGRATAVKPEGMNMFNQEEKDRYVRSAPSLSFAPFSRADPSSRSALQVDISTCSYLIDLDLPARPSSSLSPLEPRYAADSSTWDRVYCHPFLDAKNSSRLTRALKLPLPGWQDQNTWGEYCLLRRKGVMPQRGRREGVDA</sequence>
<gene>
    <name evidence="11" type="primary">SPOSA6832_03223</name>
</gene>
<feature type="transmembrane region" description="Helical" evidence="10">
    <location>
        <begin position="263"/>
        <end position="281"/>
    </location>
</feature>
<evidence type="ECO:0000313" key="12">
    <source>
        <dbReference type="Proteomes" id="UP000243876"/>
    </source>
</evidence>
<feature type="transmembrane region" description="Helical" evidence="10">
    <location>
        <begin position="74"/>
        <end position="101"/>
    </location>
</feature>
<feature type="transmembrane region" description="Helical" evidence="10">
    <location>
        <begin position="128"/>
        <end position="146"/>
    </location>
</feature>
<feature type="non-terminal residue" evidence="11">
    <location>
        <position position="1"/>
    </location>
</feature>
<evidence type="ECO:0000256" key="8">
    <source>
        <dbReference type="ARBA" id="ARBA00022989"/>
    </source>
</evidence>
<dbReference type="PANTHER" id="PTHR22760:SF2">
    <property type="entry name" value="ALPHA-1,2-MANNOSYLTRANSFERASE ALG9"/>
    <property type="match status" value="1"/>
</dbReference>
<evidence type="ECO:0000256" key="1">
    <source>
        <dbReference type="ARBA" id="ARBA00004477"/>
    </source>
</evidence>
<dbReference type="InterPro" id="IPR005599">
    <property type="entry name" value="GPI_mannosylTrfase"/>
</dbReference>
<keyword evidence="4 10" id="KW-0328">Glycosyltransferase</keyword>
<evidence type="ECO:0000256" key="10">
    <source>
        <dbReference type="RuleBase" id="RU363075"/>
    </source>
</evidence>
<protein>
    <recommendedName>
        <fullName evidence="10">Mannosyltransferase</fullName>
        <ecNumber evidence="10">2.4.1.-</ecNumber>
    </recommendedName>
</protein>
<feature type="transmembrane region" description="Helical" evidence="10">
    <location>
        <begin position="229"/>
        <end position="251"/>
    </location>
</feature>
<name>A0A0D6EPE3_SPOSA</name>
<dbReference type="Proteomes" id="UP000243876">
    <property type="component" value="Unassembled WGS sequence"/>
</dbReference>
<evidence type="ECO:0000256" key="3">
    <source>
        <dbReference type="ARBA" id="ARBA00007063"/>
    </source>
</evidence>
<dbReference type="GO" id="GO:0000026">
    <property type="term" value="F:alpha-1,2-mannosyltransferase activity"/>
    <property type="evidence" value="ECO:0007669"/>
    <property type="project" value="TreeGrafter"/>
</dbReference>
<keyword evidence="12" id="KW-1185">Reference proteome</keyword>
<evidence type="ECO:0000256" key="6">
    <source>
        <dbReference type="ARBA" id="ARBA00022692"/>
    </source>
</evidence>
<keyword evidence="5" id="KW-0808">Transferase</keyword>
<feature type="transmembrane region" description="Helical" evidence="10">
    <location>
        <begin position="182"/>
        <end position="209"/>
    </location>
</feature>
<comment type="subcellular location">
    <subcellularLocation>
        <location evidence="1 10">Endoplasmic reticulum membrane</location>
        <topology evidence="1 10">Multi-pass membrane protein</topology>
    </subcellularLocation>
</comment>
<evidence type="ECO:0000256" key="2">
    <source>
        <dbReference type="ARBA" id="ARBA00004922"/>
    </source>
</evidence>
<proteinExistence type="inferred from homology"/>
<dbReference type="GO" id="GO:0005789">
    <property type="term" value="C:endoplasmic reticulum membrane"/>
    <property type="evidence" value="ECO:0007669"/>
    <property type="project" value="UniProtKB-SubCell"/>
</dbReference>
<evidence type="ECO:0000256" key="4">
    <source>
        <dbReference type="ARBA" id="ARBA00022676"/>
    </source>
</evidence>
<dbReference type="OrthoDB" id="497541at2759"/>
<evidence type="ECO:0000256" key="5">
    <source>
        <dbReference type="ARBA" id="ARBA00022679"/>
    </source>
</evidence>
<organism evidence="11 12">
    <name type="scientific">Sporidiobolus salmonicolor</name>
    <name type="common">Yeast-like fungus</name>
    <name type="synonym">Sporobolomyces salmonicolor</name>
    <dbReference type="NCBI Taxonomy" id="5005"/>
    <lineage>
        <taxon>Eukaryota</taxon>
        <taxon>Fungi</taxon>
        <taxon>Dikarya</taxon>
        <taxon>Basidiomycota</taxon>
        <taxon>Pucciniomycotina</taxon>
        <taxon>Microbotryomycetes</taxon>
        <taxon>Sporidiobolales</taxon>
        <taxon>Sporidiobolaceae</taxon>
        <taxon>Sporobolomyces</taxon>
    </lineage>
</organism>
<evidence type="ECO:0000256" key="7">
    <source>
        <dbReference type="ARBA" id="ARBA00022824"/>
    </source>
</evidence>
<keyword evidence="6 10" id="KW-0812">Transmembrane</keyword>
<accession>A0A0D6EPE3</accession>
<evidence type="ECO:0000313" key="11">
    <source>
        <dbReference type="EMBL" id="CEQ41485.1"/>
    </source>
</evidence>
<evidence type="ECO:0000256" key="9">
    <source>
        <dbReference type="ARBA" id="ARBA00023136"/>
    </source>
</evidence>
<dbReference type="Pfam" id="PF03901">
    <property type="entry name" value="Glyco_transf_22"/>
    <property type="match status" value="1"/>
</dbReference>
<dbReference type="EC" id="2.4.1.-" evidence="10"/>
<comment type="similarity">
    <text evidence="3 10">Belongs to the glycosyltransferase 22 family.</text>
</comment>
<comment type="pathway">
    <text evidence="2">Protein modification; protein glycosylation.</text>
</comment>
<dbReference type="UniPathway" id="UPA00378"/>
<keyword evidence="9 10" id="KW-0472">Membrane</keyword>
<feature type="transmembrane region" description="Helical" evidence="10">
    <location>
        <begin position="301"/>
        <end position="319"/>
    </location>
</feature>
<dbReference type="GO" id="GO:0006487">
    <property type="term" value="P:protein N-linked glycosylation"/>
    <property type="evidence" value="ECO:0007669"/>
    <property type="project" value="TreeGrafter"/>
</dbReference>
<dbReference type="PANTHER" id="PTHR22760">
    <property type="entry name" value="GLYCOSYLTRANSFERASE"/>
    <property type="match status" value="1"/>
</dbReference>
<keyword evidence="7 10" id="KW-0256">Endoplasmic reticulum</keyword>
<keyword evidence="8 10" id="KW-1133">Transmembrane helix</keyword>
<dbReference type="AlphaFoldDB" id="A0A0D6EPE3"/>
<reference evidence="12" key="1">
    <citation type="submission" date="2015-02" db="EMBL/GenBank/DDBJ databases">
        <authorList>
            <person name="Gon?alves P."/>
        </authorList>
    </citation>
    <scope>NUCLEOTIDE SEQUENCE [LARGE SCALE GENOMIC DNA]</scope>
</reference>